<gene>
    <name evidence="1" type="ORF">SAMN04488120_109108</name>
</gene>
<dbReference type="EMBL" id="FOOC01000009">
    <property type="protein sequence ID" value="SFF57424.1"/>
    <property type="molecule type" value="Genomic_DNA"/>
</dbReference>
<dbReference type="InterPro" id="IPR023614">
    <property type="entry name" value="Porin_dom_sf"/>
</dbReference>
<evidence type="ECO:0000313" key="2">
    <source>
        <dbReference type="Proteomes" id="UP000199771"/>
    </source>
</evidence>
<proteinExistence type="predicted"/>
<dbReference type="Gene3D" id="2.40.160.10">
    <property type="entry name" value="Porin"/>
    <property type="match status" value="1"/>
</dbReference>
<dbReference type="AlphaFoldDB" id="A0A1I2JS66"/>
<dbReference type="STRING" id="1076937.SAMN04488120_109108"/>
<organism evidence="1 2">
    <name type="scientific">Fontimonas thermophila</name>
    <dbReference type="NCBI Taxonomy" id="1076937"/>
    <lineage>
        <taxon>Bacteria</taxon>
        <taxon>Pseudomonadati</taxon>
        <taxon>Pseudomonadota</taxon>
        <taxon>Gammaproteobacteria</taxon>
        <taxon>Nevskiales</taxon>
        <taxon>Nevskiaceae</taxon>
        <taxon>Fontimonas</taxon>
    </lineage>
</organism>
<dbReference type="RefSeq" id="WP_091534481.1">
    <property type="nucleotide sequence ID" value="NZ_FOOC01000009.1"/>
</dbReference>
<accession>A0A1I2JS66</accession>
<dbReference type="SUPFAM" id="SSF56935">
    <property type="entry name" value="Porins"/>
    <property type="match status" value="1"/>
</dbReference>
<evidence type="ECO:0000313" key="1">
    <source>
        <dbReference type="EMBL" id="SFF57424.1"/>
    </source>
</evidence>
<evidence type="ECO:0008006" key="3">
    <source>
        <dbReference type="Google" id="ProtNLM"/>
    </source>
</evidence>
<dbReference type="OrthoDB" id="197869at2"/>
<keyword evidence="2" id="KW-1185">Reference proteome</keyword>
<protein>
    <recommendedName>
        <fullName evidence="3">Porin</fullName>
    </recommendedName>
</protein>
<sequence>MRADGSINNFGGSKAWGGHFDYLYGAWVLRLGVGVFLADEVPDLAALVSGLRATGEPQAAALAERFARRERKTLFLASGAAYDEGPFQVRLFFGRTESDSTVGLNINTGLIVAGYDTGVLTPYLRGSFVDNRAGIAPTGLPDTPEYAALNAGAAAVQALTDNNQSSLALGVRYDIRPKLALKVQVDRVWMDGTTLVYEGQRPQRGEDALTLFGLALDFVF</sequence>
<name>A0A1I2JS66_9GAMM</name>
<dbReference type="Proteomes" id="UP000199771">
    <property type="component" value="Unassembled WGS sequence"/>
</dbReference>
<reference evidence="1 2" key="1">
    <citation type="submission" date="2016-10" db="EMBL/GenBank/DDBJ databases">
        <authorList>
            <person name="de Groot N.N."/>
        </authorList>
    </citation>
    <scope>NUCLEOTIDE SEQUENCE [LARGE SCALE GENOMIC DNA]</scope>
    <source>
        <strain evidence="1 2">DSM 23609</strain>
    </source>
</reference>